<name>A0ABQ8FUE6_9PEZI</name>
<comment type="caution">
    <text evidence="2">The sequence shown here is derived from an EMBL/GenBank/DDBJ whole genome shotgun (WGS) entry which is preliminary data.</text>
</comment>
<evidence type="ECO:0000256" key="1">
    <source>
        <dbReference type="SAM" id="MobiDB-lite"/>
    </source>
</evidence>
<evidence type="ECO:0000313" key="3">
    <source>
        <dbReference type="Proteomes" id="UP000774617"/>
    </source>
</evidence>
<organism evidence="2 3">
    <name type="scientific">Macrophomina phaseolina</name>
    <dbReference type="NCBI Taxonomy" id="35725"/>
    <lineage>
        <taxon>Eukaryota</taxon>
        <taxon>Fungi</taxon>
        <taxon>Dikarya</taxon>
        <taxon>Ascomycota</taxon>
        <taxon>Pezizomycotina</taxon>
        <taxon>Dothideomycetes</taxon>
        <taxon>Dothideomycetes incertae sedis</taxon>
        <taxon>Botryosphaeriales</taxon>
        <taxon>Botryosphaeriaceae</taxon>
        <taxon>Macrophomina</taxon>
    </lineage>
</organism>
<protein>
    <submittedName>
        <fullName evidence="2">Uncharacterized protein</fullName>
    </submittedName>
</protein>
<proteinExistence type="predicted"/>
<reference evidence="2 3" key="1">
    <citation type="journal article" date="2021" name="Nat. Commun.">
        <title>Genetic determinants of endophytism in the Arabidopsis root mycobiome.</title>
        <authorList>
            <person name="Mesny F."/>
            <person name="Miyauchi S."/>
            <person name="Thiergart T."/>
            <person name="Pickel B."/>
            <person name="Atanasova L."/>
            <person name="Karlsson M."/>
            <person name="Huettel B."/>
            <person name="Barry K.W."/>
            <person name="Haridas S."/>
            <person name="Chen C."/>
            <person name="Bauer D."/>
            <person name="Andreopoulos W."/>
            <person name="Pangilinan J."/>
            <person name="LaButti K."/>
            <person name="Riley R."/>
            <person name="Lipzen A."/>
            <person name="Clum A."/>
            <person name="Drula E."/>
            <person name="Henrissat B."/>
            <person name="Kohler A."/>
            <person name="Grigoriev I.V."/>
            <person name="Martin F.M."/>
            <person name="Hacquard S."/>
        </authorList>
    </citation>
    <scope>NUCLEOTIDE SEQUENCE [LARGE SCALE GENOMIC DNA]</scope>
    <source>
        <strain evidence="2 3">MPI-SDFR-AT-0080</strain>
    </source>
</reference>
<dbReference type="EMBL" id="JAGTJR010000052">
    <property type="protein sequence ID" value="KAH7027136.1"/>
    <property type="molecule type" value="Genomic_DNA"/>
</dbReference>
<feature type="region of interest" description="Disordered" evidence="1">
    <location>
        <begin position="22"/>
        <end position="43"/>
    </location>
</feature>
<sequence>MKLTHIVTTYAASIAISTAHAAPVPSAPGPTIKPRSHPKEDKRDMNSFSELFLDFNPSILPLPSIIVDLTKMYARFLFPILSCVFTDIERERERESKG</sequence>
<keyword evidence="3" id="KW-1185">Reference proteome</keyword>
<dbReference type="Proteomes" id="UP000774617">
    <property type="component" value="Unassembled WGS sequence"/>
</dbReference>
<evidence type="ECO:0000313" key="2">
    <source>
        <dbReference type="EMBL" id="KAH7027136.1"/>
    </source>
</evidence>
<accession>A0ABQ8FUE6</accession>
<gene>
    <name evidence="2" type="ORF">B0J12DRAFT_684797</name>
</gene>